<feature type="compositionally biased region" description="Low complexity" evidence="1">
    <location>
        <begin position="134"/>
        <end position="145"/>
    </location>
</feature>
<feature type="region of interest" description="Disordered" evidence="1">
    <location>
        <begin position="72"/>
        <end position="100"/>
    </location>
</feature>
<comment type="caution">
    <text evidence="3">The sequence shown here is derived from an EMBL/GenBank/DDBJ whole genome shotgun (WGS) entry which is preliminary data.</text>
</comment>
<dbReference type="AlphaFoldDB" id="A0A6G1VQV2"/>
<reference evidence="3 4" key="1">
    <citation type="submission" date="2019-09" db="EMBL/GenBank/DDBJ databases">
        <title>Distinct polysaccharide growth profiles of human intestinal Prevotella copri isolates.</title>
        <authorList>
            <person name="Fehlner-Peach H."/>
            <person name="Magnabosco C."/>
            <person name="Raghavan V."/>
            <person name="Scher J.U."/>
            <person name="Tett A."/>
            <person name="Cox L.M."/>
            <person name="Gottsegen C."/>
            <person name="Watters A."/>
            <person name="Wiltshire- Gordon J.D."/>
            <person name="Segata N."/>
            <person name="Bonneau R."/>
            <person name="Littman D.R."/>
        </authorList>
    </citation>
    <scope>NUCLEOTIDE SEQUENCE [LARGE SCALE GENOMIC DNA]</scope>
    <source>
        <strain evidence="4">iAA917</strain>
    </source>
</reference>
<sequence>MNRIYPTLSFILLLGLHATPSFSQNDDFVKQFQQSRQAMLDDYNKFRNTILTDYDKYMQGVWKEYKKFKGDVRSQVPKPKTPPTYTAPKQPEKPVTVKPKMPVSPILIPEGGFGDLVNRPDLSKVPALPDNPLAKVPAVPVTPETPAEPETPKKPDPKAPTIRPKIEPVKKPKLPEVKPDIPDIEYTGSGIELPLMPAVAAVPVMPALPNVPHVNIPASKQTIDVNFYGANLQMQKATRLASMSISSTDDVVNYWKNLKQSDLKEVTQAFATESRKMGLSDWGSAMLVEKYIDTAMPNASQNEKIIASQYVLANCGYNVRLALCGNHVVMLIPYVEHVFEKSYLNIDGKRYYIYPNVEDEGSFRSCELPKGAKLGKDMGLRFTGKTVIGDEAKPFRYEAAGITLQGEVPTGVMPLLDEYPIIDIPTVAASVVDKSLRDDVVKQIRAQVQDLGEQEAANRILRFIQMGFPYATDDEQFHREKYFYFEESLYYPKNDCEDRAIFYAYLVHEILGLDVHLIQFPGHECTAVAFHEPVENGTSYEYKGKKFYICDPTYIGAKIGKCMPSYAKESPQIEVWY</sequence>
<dbReference type="EMBL" id="VZAH01000167">
    <property type="protein sequence ID" value="MQP15867.1"/>
    <property type="molecule type" value="Genomic_DNA"/>
</dbReference>
<feature type="signal peptide" evidence="2">
    <location>
        <begin position="1"/>
        <end position="23"/>
    </location>
</feature>
<dbReference type="Proteomes" id="UP000477980">
    <property type="component" value="Unassembled WGS sequence"/>
</dbReference>
<keyword evidence="2" id="KW-0732">Signal</keyword>
<feature type="region of interest" description="Disordered" evidence="1">
    <location>
        <begin position="128"/>
        <end position="165"/>
    </location>
</feature>
<dbReference type="RefSeq" id="WP_153089597.1">
    <property type="nucleotide sequence ID" value="NZ_VZAH01000167.1"/>
</dbReference>
<feature type="chain" id="PRO_5026133344" description="Transglutaminase domain-containing protein" evidence="2">
    <location>
        <begin position="24"/>
        <end position="577"/>
    </location>
</feature>
<evidence type="ECO:0000256" key="2">
    <source>
        <dbReference type="SAM" id="SignalP"/>
    </source>
</evidence>
<accession>A0A6G1VQV2</accession>
<dbReference type="OrthoDB" id="9816224at2"/>
<protein>
    <recommendedName>
        <fullName evidence="5">Transglutaminase domain-containing protein</fullName>
    </recommendedName>
</protein>
<dbReference type="Gene3D" id="3.10.620.30">
    <property type="match status" value="1"/>
</dbReference>
<evidence type="ECO:0000256" key="1">
    <source>
        <dbReference type="SAM" id="MobiDB-lite"/>
    </source>
</evidence>
<organism evidence="3 4">
    <name type="scientific">Segatella copri</name>
    <dbReference type="NCBI Taxonomy" id="165179"/>
    <lineage>
        <taxon>Bacteria</taxon>
        <taxon>Pseudomonadati</taxon>
        <taxon>Bacteroidota</taxon>
        <taxon>Bacteroidia</taxon>
        <taxon>Bacteroidales</taxon>
        <taxon>Prevotellaceae</taxon>
        <taxon>Segatella</taxon>
    </lineage>
</organism>
<evidence type="ECO:0000313" key="3">
    <source>
        <dbReference type="EMBL" id="MQP15867.1"/>
    </source>
</evidence>
<gene>
    <name evidence="3" type="ORF">F7D25_16000</name>
</gene>
<evidence type="ECO:0000313" key="4">
    <source>
        <dbReference type="Proteomes" id="UP000477980"/>
    </source>
</evidence>
<proteinExistence type="predicted"/>
<evidence type="ECO:0008006" key="5">
    <source>
        <dbReference type="Google" id="ProtNLM"/>
    </source>
</evidence>
<name>A0A6G1VQV2_9BACT</name>